<feature type="domain" description="Aldehyde dehydrogenase" evidence="5">
    <location>
        <begin position="29"/>
        <end position="486"/>
    </location>
</feature>
<dbReference type="InterPro" id="IPR016163">
    <property type="entry name" value="Ald_DH_C"/>
</dbReference>
<dbReference type="PROSITE" id="PS00687">
    <property type="entry name" value="ALDEHYDE_DEHYDR_GLU"/>
    <property type="match status" value="1"/>
</dbReference>
<evidence type="ECO:0000313" key="7">
    <source>
        <dbReference type="Proteomes" id="UP000014417"/>
    </source>
</evidence>
<evidence type="ECO:0000256" key="4">
    <source>
        <dbReference type="RuleBase" id="RU003345"/>
    </source>
</evidence>
<dbReference type="Gene3D" id="3.40.309.10">
    <property type="entry name" value="Aldehyde Dehydrogenase, Chain A, domain 2"/>
    <property type="match status" value="1"/>
</dbReference>
<dbReference type="Pfam" id="PF00171">
    <property type="entry name" value="Aldedh"/>
    <property type="match status" value="1"/>
</dbReference>
<gene>
    <name evidence="6" type="ORF">HMPREF9306_01907</name>
</gene>
<feature type="active site" evidence="3">
    <location>
        <position position="265"/>
    </location>
</feature>
<dbReference type="InterPro" id="IPR016161">
    <property type="entry name" value="Ald_DH/histidinol_DH"/>
</dbReference>
<reference evidence="6 7" key="1">
    <citation type="submission" date="2013-04" db="EMBL/GenBank/DDBJ databases">
        <title>The Genome Sequence of Propionimicrobium lymphophilum ACS-093-V-SCH5.</title>
        <authorList>
            <consortium name="The Broad Institute Genomics Platform"/>
            <person name="Earl A."/>
            <person name="Ward D."/>
            <person name="Feldgarden M."/>
            <person name="Gevers D."/>
            <person name="Saerens B."/>
            <person name="Vaneechoutte M."/>
            <person name="Walker B."/>
            <person name="Young S."/>
            <person name="Zeng Q."/>
            <person name="Gargeya S."/>
            <person name="Fitzgerald M."/>
            <person name="Haas B."/>
            <person name="Abouelleil A."/>
            <person name="Allen A.W."/>
            <person name="Alvarado L."/>
            <person name="Arachchi H.M."/>
            <person name="Berlin A.M."/>
            <person name="Chapman S.B."/>
            <person name="Gainer-Dewar J."/>
            <person name="Goldberg J."/>
            <person name="Griggs A."/>
            <person name="Gujja S."/>
            <person name="Hansen M."/>
            <person name="Howarth C."/>
            <person name="Imamovic A."/>
            <person name="Ireland A."/>
            <person name="Larimer J."/>
            <person name="McCowan C."/>
            <person name="Murphy C."/>
            <person name="Pearson M."/>
            <person name="Poon T.W."/>
            <person name="Priest M."/>
            <person name="Roberts A."/>
            <person name="Saif S."/>
            <person name="Shea T."/>
            <person name="Sisk P."/>
            <person name="Sykes S."/>
            <person name="Wortman J."/>
            <person name="Nusbaum C."/>
            <person name="Birren B."/>
        </authorList>
    </citation>
    <scope>NUCLEOTIDE SEQUENCE [LARGE SCALE GENOMIC DNA]</scope>
    <source>
        <strain evidence="6 7">ACS-093-V-SCH5</strain>
    </source>
</reference>
<dbReference type="Gene3D" id="3.40.605.10">
    <property type="entry name" value="Aldehyde Dehydrogenase, Chain A, domain 1"/>
    <property type="match status" value="1"/>
</dbReference>
<dbReference type="RefSeq" id="WP_016456713.1">
    <property type="nucleotide sequence ID" value="NZ_KE150269.1"/>
</dbReference>
<dbReference type="EMBL" id="AGZR01000009">
    <property type="protein sequence ID" value="EPD32338.1"/>
    <property type="molecule type" value="Genomic_DNA"/>
</dbReference>
<protein>
    <submittedName>
        <fullName evidence="6">Succinate-semialdehyde dehydrogenase</fullName>
    </submittedName>
</protein>
<proteinExistence type="inferred from homology"/>
<dbReference type="Proteomes" id="UP000014417">
    <property type="component" value="Unassembled WGS sequence"/>
</dbReference>
<dbReference type="OrthoDB" id="6882680at2"/>
<dbReference type="InterPro" id="IPR015590">
    <property type="entry name" value="Aldehyde_DH_dom"/>
</dbReference>
<keyword evidence="7" id="KW-1185">Reference proteome</keyword>
<dbReference type="GO" id="GO:0004777">
    <property type="term" value="F:succinate-semialdehyde dehydrogenase (NAD+) activity"/>
    <property type="evidence" value="ECO:0007669"/>
    <property type="project" value="TreeGrafter"/>
</dbReference>
<evidence type="ECO:0000256" key="1">
    <source>
        <dbReference type="ARBA" id="ARBA00009986"/>
    </source>
</evidence>
<evidence type="ECO:0000313" key="6">
    <source>
        <dbReference type="EMBL" id="EPD32338.1"/>
    </source>
</evidence>
<evidence type="ECO:0000256" key="2">
    <source>
        <dbReference type="ARBA" id="ARBA00023002"/>
    </source>
</evidence>
<evidence type="ECO:0000259" key="5">
    <source>
        <dbReference type="Pfam" id="PF00171"/>
    </source>
</evidence>
<keyword evidence="2 4" id="KW-0560">Oxidoreductase</keyword>
<dbReference type="STRING" id="883161.HMPREF9306_01907"/>
<accession>S2VXV5</accession>
<dbReference type="HOGENOM" id="CLU_005391_5_1_11"/>
<name>S2VXV5_9ACTN</name>
<organism evidence="6 7">
    <name type="scientific">Propionimicrobium lymphophilum ACS-093-V-SCH5</name>
    <dbReference type="NCBI Taxonomy" id="883161"/>
    <lineage>
        <taxon>Bacteria</taxon>
        <taxon>Bacillati</taxon>
        <taxon>Actinomycetota</taxon>
        <taxon>Actinomycetes</taxon>
        <taxon>Propionibacteriales</taxon>
        <taxon>Propionibacteriaceae</taxon>
        <taxon>Propionimicrobium</taxon>
    </lineage>
</organism>
<evidence type="ECO:0000256" key="3">
    <source>
        <dbReference type="PROSITE-ProRule" id="PRU10007"/>
    </source>
</evidence>
<dbReference type="InterPro" id="IPR029510">
    <property type="entry name" value="Ald_DH_CS_GLU"/>
</dbReference>
<dbReference type="CDD" id="cd07103">
    <property type="entry name" value="ALDH_F5_SSADH_GabD"/>
    <property type="match status" value="1"/>
</dbReference>
<dbReference type="FunFam" id="3.40.309.10:FF:000004">
    <property type="entry name" value="Succinate-semialdehyde dehydrogenase I"/>
    <property type="match status" value="1"/>
</dbReference>
<dbReference type="PANTHER" id="PTHR43353:SF5">
    <property type="entry name" value="SUCCINATE-SEMIALDEHYDE DEHYDROGENASE, MITOCHONDRIAL"/>
    <property type="match status" value="1"/>
</dbReference>
<dbReference type="InterPro" id="IPR050740">
    <property type="entry name" value="Aldehyde_DH_Superfamily"/>
</dbReference>
<dbReference type="FunFam" id="3.40.605.10:FF:000007">
    <property type="entry name" value="NAD/NADP-dependent betaine aldehyde dehydrogenase"/>
    <property type="match status" value="1"/>
</dbReference>
<dbReference type="PATRIC" id="fig|883161.3.peg.1894"/>
<comment type="caution">
    <text evidence="6">The sequence shown here is derived from an EMBL/GenBank/DDBJ whole genome shotgun (WGS) entry which is preliminary data.</text>
</comment>
<dbReference type="AlphaFoldDB" id="S2VXV5"/>
<dbReference type="SUPFAM" id="SSF53720">
    <property type="entry name" value="ALDH-like"/>
    <property type="match status" value="1"/>
</dbReference>
<dbReference type="InterPro" id="IPR016162">
    <property type="entry name" value="Ald_DH_N"/>
</dbReference>
<comment type="similarity">
    <text evidence="1 4">Belongs to the aldehyde dehydrogenase family.</text>
</comment>
<dbReference type="GO" id="GO:0009450">
    <property type="term" value="P:gamma-aminobutyric acid catabolic process"/>
    <property type="evidence" value="ECO:0007669"/>
    <property type="project" value="TreeGrafter"/>
</dbReference>
<dbReference type="PANTHER" id="PTHR43353">
    <property type="entry name" value="SUCCINATE-SEMIALDEHYDE DEHYDROGENASE, MITOCHONDRIAL"/>
    <property type="match status" value="1"/>
</dbReference>
<sequence>MANANYLLSDSELELLPDLSKALYIDGVWCASESGETFKVENPATGKVLAEVSSASAKDAKTALDAAVKAQDSWGATTPNERWQILSDAYAIMLENKETIARVMTLEMGKPLSDARGEVDYCANFLRWFAAEALRGHGRQFTLPNGKEGVVSYEPVGPCYLISPWNFPVAMFGRKVGPALAAGCTSILKPSENTPLTALLFVRVLEKAGLPAGVVNILPTHGSKAISDQLLPDPRLAKISFTGSTGVGSSLLADSAPNILHTSMELGGNAPLVVLEGANMDTAIETAMAAKYRGGGQVCIAANRFIIDEGLADEFAKRMVEETEALKVGNGMDEGVKIGPMIDQKAVARMTELVDDAVKRGAKVLTGGKPLDEEGRFMAPTVLDHVPTDAEIFKNEIFGPIVAIYRVNGEEEALKLANDTEFGLAGYVVTDDCAAAMRARRAISAGMIGVNTGAVSDPVSPFGGMKQSGLGAEGGSEGIFEYLDMKVSVFG</sequence>